<name>A0A9X7JR66_9ACTN</name>
<protein>
    <submittedName>
        <fullName evidence="1">Uncharacterized protein</fullName>
    </submittedName>
</protein>
<comment type="caution">
    <text evidence="1">The sequence shown here is derived from an EMBL/GenBank/DDBJ whole genome shotgun (WGS) entry which is preliminary data.</text>
</comment>
<proteinExistence type="predicted"/>
<dbReference type="EMBL" id="PXWG01000027">
    <property type="protein sequence ID" value="PSJ28236.1"/>
    <property type="molecule type" value="Genomic_DNA"/>
</dbReference>
<dbReference type="OrthoDB" id="4267607at2"/>
<keyword evidence="2" id="KW-1185">Reference proteome</keyword>
<organism evidence="1 2">
    <name type="scientific">Streptosporangium nondiastaticum</name>
    <dbReference type="NCBI Taxonomy" id="35764"/>
    <lineage>
        <taxon>Bacteria</taxon>
        <taxon>Bacillati</taxon>
        <taxon>Actinomycetota</taxon>
        <taxon>Actinomycetes</taxon>
        <taxon>Streptosporangiales</taxon>
        <taxon>Streptosporangiaceae</taxon>
        <taxon>Streptosporangium</taxon>
    </lineage>
</organism>
<evidence type="ECO:0000313" key="2">
    <source>
        <dbReference type="Proteomes" id="UP000242427"/>
    </source>
</evidence>
<evidence type="ECO:0000313" key="1">
    <source>
        <dbReference type="EMBL" id="PSJ28236.1"/>
    </source>
</evidence>
<dbReference type="RefSeq" id="WP_106676189.1">
    <property type="nucleotide sequence ID" value="NZ_PXWG01000027.1"/>
</dbReference>
<reference evidence="1 2" key="1">
    <citation type="submission" date="2018-03" db="EMBL/GenBank/DDBJ databases">
        <title>Chitinolytic properties of Streptosporangium nondiastaticum TBG75A20.</title>
        <authorList>
            <person name="Gayathri V."/>
            <person name="Shiburaj S."/>
        </authorList>
    </citation>
    <scope>NUCLEOTIDE SEQUENCE [LARGE SCALE GENOMIC DNA]</scope>
    <source>
        <strain evidence="1 2">TBG75A20</strain>
    </source>
</reference>
<dbReference type="AlphaFoldDB" id="A0A9X7JR66"/>
<gene>
    <name evidence="1" type="ORF">B7P34_13455</name>
</gene>
<dbReference type="Proteomes" id="UP000242427">
    <property type="component" value="Unassembled WGS sequence"/>
</dbReference>
<sequence>MSKLDDLTRRFTALQRAHDELVAAARTAVAAYWDGDEQPMAALIDTLDALGVLPEYAPQLTDQALDLLTAGGGRVVGRRLA</sequence>
<accession>A0A9X7JR66</accession>